<evidence type="ECO:0000313" key="2">
    <source>
        <dbReference type="EMBL" id="EAQ78770.1"/>
    </source>
</evidence>
<proteinExistence type="predicted"/>
<dbReference type="AlphaFoldDB" id="A3ZXI0"/>
<dbReference type="STRING" id="314230.DSM3645_29751"/>
<reference evidence="2 3" key="1">
    <citation type="submission" date="2006-02" db="EMBL/GenBank/DDBJ databases">
        <authorList>
            <person name="Amann R."/>
            <person name="Ferriera S."/>
            <person name="Johnson J."/>
            <person name="Kravitz S."/>
            <person name="Halpern A."/>
            <person name="Remington K."/>
            <person name="Beeson K."/>
            <person name="Tran B."/>
            <person name="Rogers Y.-H."/>
            <person name="Friedman R."/>
            <person name="Venter J.C."/>
        </authorList>
    </citation>
    <scope>NUCLEOTIDE SEQUENCE [LARGE SCALE GENOMIC DNA]</scope>
    <source>
        <strain evidence="2 3">DSM 3645</strain>
    </source>
</reference>
<organism evidence="2 3">
    <name type="scientific">Blastopirellula marina DSM 3645</name>
    <dbReference type="NCBI Taxonomy" id="314230"/>
    <lineage>
        <taxon>Bacteria</taxon>
        <taxon>Pseudomonadati</taxon>
        <taxon>Planctomycetota</taxon>
        <taxon>Planctomycetia</taxon>
        <taxon>Pirellulales</taxon>
        <taxon>Pirellulaceae</taxon>
        <taxon>Blastopirellula</taxon>
    </lineage>
</organism>
<dbReference type="Pfam" id="PF13517">
    <property type="entry name" value="FG-GAP_3"/>
    <property type="match status" value="2"/>
</dbReference>
<evidence type="ECO:0000313" key="3">
    <source>
        <dbReference type="Proteomes" id="UP000004358"/>
    </source>
</evidence>
<evidence type="ECO:0000256" key="1">
    <source>
        <dbReference type="ARBA" id="ARBA00022729"/>
    </source>
</evidence>
<gene>
    <name evidence="2" type="ORF">DSM3645_29751</name>
</gene>
<comment type="caution">
    <text evidence="2">The sequence shown here is derived from an EMBL/GenBank/DDBJ whole genome shotgun (WGS) entry which is preliminary data.</text>
</comment>
<dbReference type="OrthoDB" id="228608at2"/>
<sequence>MMLRRSLTACSLLLFVLPLVVRGEDELKFKKHQIETKFRSEGVAVGDFNRDGKMDIAAGSVWYAAPDWEMHLIRAKADEYDPKNYSDSFCNFAQDVNHDGWTDVLVVDFPGKQTWWFENPGKGDGPWPRHEMVPVTNNESPDMRDVTGDGKRELLFSFEPGKKVGYAAPAEDPTAPWVITAVSEENAPGTDRYSHGIGAGDINKDGRNDILVTEGWWEAPEDRSQTPWKFHAANFGEKCGHMYVYDFDGDGDNDVISSSAHDFGVWWYEQTPEGFQRHIIDKSFSQTHSSHLVDMNGDGLPDYVTGKRHWAHGGRDPGGNDPAIMCWYELSRKDGKAVWTAHIFDDNSGVGTQFEVADMNGDGLLDVVTSNKQGVFYLEQLPRE</sequence>
<dbReference type="EMBL" id="AANZ01000018">
    <property type="protein sequence ID" value="EAQ78770.1"/>
    <property type="molecule type" value="Genomic_DNA"/>
</dbReference>
<name>A3ZXI0_9BACT</name>
<dbReference type="eggNOG" id="COG2133">
    <property type="taxonomic scope" value="Bacteria"/>
</dbReference>
<dbReference type="HOGENOM" id="CLU_734952_0_0_0"/>
<protein>
    <recommendedName>
        <fullName evidence="4">FG-GAP repeat protein</fullName>
    </recommendedName>
</protein>
<dbReference type="Proteomes" id="UP000004358">
    <property type="component" value="Unassembled WGS sequence"/>
</dbReference>
<dbReference type="PANTHER" id="PTHR44103:SF1">
    <property type="entry name" value="PROPROTEIN CONVERTASE P"/>
    <property type="match status" value="1"/>
</dbReference>
<dbReference type="PANTHER" id="PTHR44103">
    <property type="entry name" value="PROPROTEIN CONVERTASE P"/>
    <property type="match status" value="1"/>
</dbReference>
<dbReference type="SUPFAM" id="SSF69318">
    <property type="entry name" value="Integrin alpha N-terminal domain"/>
    <property type="match status" value="1"/>
</dbReference>
<keyword evidence="1" id="KW-0732">Signal</keyword>
<dbReference type="InterPro" id="IPR013517">
    <property type="entry name" value="FG-GAP"/>
</dbReference>
<accession>A3ZXI0</accession>
<dbReference type="InterPro" id="IPR028994">
    <property type="entry name" value="Integrin_alpha_N"/>
</dbReference>
<dbReference type="Gene3D" id="2.130.10.130">
    <property type="entry name" value="Integrin alpha, N-terminal"/>
    <property type="match status" value="2"/>
</dbReference>
<evidence type="ECO:0008006" key="4">
    <source>
        <dbReference type="Google" id="ProtNLM"/>
    </source>
</evidence>